<keyword evidence="3" id="KW-1185">Reference proteome</keyword>
<sequence>SLSPGILNEWKGEELRLLALNPPRFMPCKYGSDLEEWRSKYKARLSSGAITPGWFDPMESFVIPNDRAKQGFLMQYIPYPINSEEMELHRLHVEQYCQEGNTADAVEGNEGRPNRSGANFAIDEGPSSSAAGSAPSAAAAANATAMGYSPRGHFSGETQSVQRPPQPPM</sequence>
<gene>
    <name evidence="2" type="ORF">PMAYCL1PPCAC_28787</name>
</gene>
<dbReference type="EMBL" id="BTRK01000006">
    <property type="protein sequence ID" value="GMR58592.1"/>
    <property type="molecule type" value="Genomic_DNA"/>
</dbReference>
<feature type="compositionally biased region" description="Low complexity" evidence="1">
    <location>
        <begin position="127"/>
        <end position="145"/>
    </location>
</feature>
<evidence type="ECO:0000313" key="3">
    <source>
        <dbReference type="Proteomes" id="UP001328107"/>
    </source>
</evidence>
<feature type="region of interest" description="Disordered" evidence="1">
    <location>
        <begin position="104"/>
        <end position="169"/>
    </location>
</feature>
<reference evidence="3" key="1">
    <citation type="submission" date="2022-10" db="EMBL/GenBank/DDBJ databases">
        <title>Genome assembly of Pristionchus species.</title>
        <authorList>
            <person name="Yoshida K."/>
            <person name="Sommer R.J."/>
        </authorList>
    </citation>
    <scope>NUCLEOTIDE SEQUENCE [LARGE SCALE GENOMIC DNA]</scope>
    <source>
        <strain evidence="3">RS5460</strain>
    </source>
</reference>
<evidence type="ECO:0000313" key="2">
    <source>
        <dbReference type="EMBL" id="GMR58592.1"/>
    </source>
</evidence>
<name>A0AAN5D9N3_9BILA</name>
<evidence type="ECO:0000256" key="1">
    <source>
        <dbReference type="SAM" id="MobiDB-lite"/>
    </source>
</evidence>
<feature type="non-terminal residue" evidence="2">
    <location>
        <position position="1"/>
    </location>
</feature>
<protein>
    <submittedName>
        <fullName evidence="2">Uncharacterized protein</fullName>
    </submittedName>
</protein>
<organism evidence="2 3">
    <name type="scientific">Pristionchus mayeri</name>
    <dbReference type="NCBI Taxonomy" id="1317129"/>
    <lineage>
        <taxon>Eukaryota</taxon>
        <taxon>Metazoa</taxon>
        <taxon>Ecdysozoa</taxon>
        <taxon>Nematoda</taxon>
        <taxon>Chromadorea</taxon>
        <taxon>Rhabditida</taxon>
        <taxon>Rhabditina</taxon>
        <taxon>Diplogasteromorpha</taxon>
        <taxon>Diplogasteroidea</taxon>
        <taxon>Neodiplogasteridae</taxon>
        <taxon>Pristionchus</taxon>
    </lineage>
</organism>
<accession>A0AAN5D9N3</accession>
<dbReference type="Proteomes" id="UP001328107">
    <property type="component" value="Unassembled WGS sequence"/>
</dbReference>
<dbReference type="AlphaFoldDB" id="A0AAN5D9N3"/>
<comment type="caution">
    <text evidence="2">The sequence shown here is derived from an EMBL/GenBank/DDBJ whole genome shotgun (WGS) entry which is preliminary data.</text>
</comment>
<proteinExistence type="predicted"/>